<dbReference type="AlphaFoldDB" id="A0A9N9U1A8"/>
<dbReference type="EMBL" id="OU900101">
    <property type="protein sequence ID" value="CAG9864800.1"/>
    <property type="molecule type" value="Genomic_DNA"/>
</dbReference>
<feature type="transmembrane region" description="Helical" evidence="3">
    <location>
        <begin position="630"/>
        <end position="651"/>
    </location>
</feature>
<sequence>MFEHAKAEIPNDNLLEELITSCNQAGYDGSLLMQLPPIFLGHDLQLPDANDRHIEIVCSDQDSLNIKYCPNMPVKQLGKEICRVDAILEFTLKFRDSKVEYENGKVTFAIPEQLENYKADGKSLLDEINRHFKDEDNRIIDSLVENIGEGPKSFVVDLPAEVDSFDVIPENAVFDLGHILELVKKAMDDKDVNALANHIGFVQGHVTHIPPKEGLPVVEKTLEIVSGFTKEQGKAWNCHPTVPIASYIYSAKRQYYDGDISQEDYEKLKKLEETLYEIKSDLIKRSSNDPNEESPVKNAQDTSAILNETPTSSQAVNQEDNNQLSTKESKSTDSQQVQKSIIDKGENIMNNEEASIEEAIGNNCEEGKMPKNIEEKLSSAVSSIDLADVMDLLRKVDDSVYKSTLQKLLGQANEEIANLEEDEKKKTLTEMIVFLKQELENIPAASSQEVPVVERKESEPDSLSLSSEDDDFSKLEGDDSARVSSDSPSFEMIDDEAEVSAPKMPLATERAETEPDNLNDEEDDQQNLTVPTVSSSVSENIGSNSASEAGSLDDYYSLDPNVDNDQKQDIQPEALASEFEIENVNTVNQSAERVEKIANEDTLPEPTLPAISKQSSESNQKTTALNTKKYVVAAAALAIAGIVSGVAVAVYLEMLAVGIAVAACCLIAATVIYSYGPKSLVEDNEIRLVSSIIHLKHYRILEEIESVMRADNHGFSLLQVKKLSYL</sequence>
<keyword evidence="1" id="KW-0175">Coiled coil</keyword>
<feature type="compositionally biased region" description="Basic and acidic residues" evidence="2">
    <location>
        <begin position="472"/>
        <end position="481"/>
    </location>
</feature>
<reference evidence="4" key="1">
    <citation type="submission" date="2022-01" db="EMBL/GenBank/DDBJ databases">
        <authorList>
            <person name="King R."/>
        </authorList>
    </citation>
    <scope>NUCLEOTIDE SEQUENCE</scope>
</reference>
<feature type="region of interest" description="Disordered" evidence="2">
    <location>
        <begin position="446"/>
        <end position="566"/>
    </location>
</feature>
<evidence type="ECO:0000313" key="4">
    <source>
        <dbReference type="EMBL" id="CAG9864800.1"/>
    </source>
</evidence>
<keyword evidence="3" id="KW-1133">Transmembrane helix</keyword>
<dbReference type="OrthoDB" id="10254947at2759"/>
<feature type="compositionally biased region" description="Low complexity" evidence="2">
    <location>
        <begin position="533"/>
        <end position="547"/>
    </location>
</feature>
<keyword evidence="3" id="KW-0472">Membrane</keyword>
<evidence type="ECO:0000313" key="5">
    <source>
        <dbReference type="Proteomes" id="UP001153712"/>
    </source>
</evidence>
<feature type="coiled-coil region" evidence="1">
    <location>
        <begin position="402"/>
        <end position="429"/>
    </location>
</feature>
<feature type="transmembrane region" description="Helical" evidence="3">
    <location>
        <begin position="657"/>
        <end position="676"/>
    </location>
</feature>
<protein>
    <submittedName>
        <fullName evidence="4">Uncharacterized protein</fullName>
    </submittedName>
</protein>
<evidence type="ECO:0000256" key="1">
    <source>
        <dbReference type="SAM" id="Coils"/>
    </source>
</evidence>
<dbReference type="Proteomes" id="UP001153712">
    <property type="component" value="Chromosome 8"/>
</dbReference>
<keyword evidence="3" id="KW-0812">Transmembrane</keyword>
<accession>A0A9N9U1A8</accession>
<organism evidence="4 5">
    <name type="scientific">Phyllotreta striolata</name>
    <name type="common">Striped flea beetle</name>
    <name type="synonym">Crioceris striolata</name>
    <dbReference type="NCBI Taxonomy" id="444603"/>
    <lineage>
        <taxon>Eukaryota</taxon>
        <taxon>Metazoa</taxon>
        <taxon>Ecdysozoa</taxon>
        <taxon>Arthropoda</taxon>
        <taxon>Hexapoda</taxon>
        <taxon>Insecta</taxon>
        <taxon>Pterygota</taxon>
        <taxon>Neoptera</taxon>
        <taxon>Endopterygota</taxon>
        <taxon>Coleoptera</taxon>
        <taxon>Polyphaga</taxon>
        <taxon>Cucujiformia</taxon>
        <taxon>Chrysomeloidea</taxon>
        <taxon>Chrysomelidae</taxon>
        <taxon>Galerucinae</taxon>
        <taxon>Alticini</taxon>
        <taxon>Phyllotreta</taxon>
    </lineage>
</organism>
<evidence type="ECO:0000256" key="2">
    <source>
        <dbReference type="SAM" id="MobiDB-lite"/>
    </source>
</evidence>
<feature type="region of interest" description="Disordered" evidence="2">
    <location>
        <begin position="598"/>
        <end position="619"/>
    </location>
</feature>
<feature type="compositionally biased region" description="Acidic residues" evidence="2">
    <location>
        <begin position="514"/>
        <end position="525"/>
    </location>
</feature>
<keyword evidence="5" id="KW-1185">Reference proteome</keyword>
<name>A0A9N9U1A8_PHYSR</name>
<gene>
    <name evidence="4" type="ORF">PHYEVI_LOCUS11050</name>
</gene>
<feature type="region of interest" description="Disordered" evidence="2">
    <location>
        <begin position="307"/>
        <end position="337"/>
    </location>
</feature>
<proteinExistence type="predicted"/>
<evidence type="ECO:0000256" key="3">
    <source>
        <dbReference type="SAM" id="Phobius"/>
    </source>
</evidence>